<evidence type="ECO:0000313" key="2">
    <source>
        <dbReference type="EMBL" id="CAB5706107.1"/>
    </source>
</evidence>
<dbReference type="InterPro" id="IPR037401">
    <property type="entry name" value="SnoaL-like"/>
</dbReference>
<accession>A0AA35GHE1</accession>
<organism evidence="2 3">
    <name type="scientific">Comamonas aquatica</name>
    <dbReference type="NCBI Taxonomy" id="225991"/>
    <lineage>
        <taxon>Bacteria</taxon>
        <taxon>Pseudomonadati</taxon>
        <taxon>Pseudomonadota</taxon>
        <taxon>Betaproteobacteria</taxon>
        <taxon>Burkholderiales</taxon>
        <taxon>Comamonadaceae</taxon>
        <taxon>Comamonas</taxon>
    </lineage>
</organism>
<dbReference type="AlphaFoldDB" id="A0AA35GHE1"/>
<gene>
    <name evidence="2" type="ORF">GHA_03195</name>
</gene>
<evidence type="ECO:0000259" key="1">
    <source>
        <dbReference type="Pfam" id="PF12680"/>
    </source>
</evidence>
<dbReference type="Pfam" id="PF12680">
    <property type="entry name" value="SnoaL_2"/>
    <property type="match status" value="1"/>
</dbReference>
<proteinExistence type="predicted"/>
<name>A0AA35GHE1_9BURK</name>
<dbReference type="Gene3D" id="3.10.450.50">
    <property type="match status" value="1"/>
</dbReference>
<comment type="caution">
    <text evidence="2">The sequence shown here is derived from an EMBL/GenBank/DDBJ whole genome shotgun (WGS) entry which is preliminary data.</text>
</comment>
<dbReference type="EMBL" id="CAHPSC010000059">
    <property type="protein sequence ID" value="CAB5706107.1"/>
    <property type="molecule type" value="Genomic_DNA"/>
</dbReference>
<dbReference type="Proteomes" id="UP000834458">
    <property type="component" value="Unassembled WGS sequence"/>
</dbReference>
<protein>
    <submittedName>
        <fullName evidence="2">SnoaL-like domain</fullName>
    </submittedName>
</protein>
<sequence>MNSEIYPALSTPVGGAAASAEMLAAVARLVQLYEQLTPQHLDSLHLCYAAQAHFKDPFNDVHGIDSIRQVFAHMFATLEAPRFAVTEQLVQGRQAFLAWEFHFRLRRWRAGQPQCIRGGSLLRFDAQGLVQVHRDYWDTAEELYEKLPVLGVLMRGLRRAGAAPQAQA</sequence>
<dbReference type="InterPro" id="IPR032710">
    <property type="entry name" value="NTF2-like_dom_sf"/>
</dbReference>
<dbReference type="SUPFAM" id="SSF54427">
    <property type="entry name" value="NTF2-like"/>
    <property type="match status" value="1"/>
</dbReference>
<reference evidence="2" key="1">
    <citation type="submission" date="2020-05" db="EMBL/GenBank/DDBJ databases">
        <authorList>
            <person name="Delgado-Blas J."/>
        </authorList>
    </citation>
    <scope>NUCLEOTIDE SEQUENCE</scope>
    <source>
        <strain evidence="2">BB1454</strain>
    </source>
</reference>
<feature type="domain" description="SnoaL-like" evidence="1">
    <location>
        <begin position="31"/>
        <end position="130"/>
    </location>
</feature>
<evidence type="ECO:0000313" key="3">
    <source>
        <dbReference type="Proteomes" id="UP000834458"/>
    </source>
</evidence>